<dbReference type="EnsemblMetazoa" id="AMIN014621-RA">
    <property type="protein sequence ID" value="AMIN014621-PA"/>
    <property type="gene ID" value="AMIN014621"/>
</dbReference>
<sequence length="46" mass="5506">MHYVALHCTRSFHSMHLEMLQKHPNKPNEVEDRNNKTIQHCTFTNS</sequence>
<proteinExistence type="predicted"/>
<dbReference type="Proteomes" id="UP000075920">
    <property type="component" value="Unassembled WGS sequence"/>
</dbReference>
<protein>
    <submittedName>
        <fullName evidence="1">Uncharacterized protein</fullName>
    </submittedName>
</protein>
<accession>A0A182WPM4</accession>
<name>A0A182WPM4_9DIPT</name>
<reference evidence="2" key="1">
    <citation type="submission" date="2013-03" db="EMBL/GenBank/DDBJ databases">
        <title>The Genome Sequence of Anopheles minimus MINIMUS1.</title>
        <authorList>
            <consortium name="The Broad Institute Genomics Platform"/>
            <person name="Neafsey D.E."/>
            <person name="Walton C."/>
            <person name="Walker B."/>
            <person name="Young S.K."/>
            <person name="Zeng Q."/>
            <person name="Gargeya S."/>
            <person name="Fitzgerald M."/>
            <person name="Haas B."/>
            <person name="Abouelleil A."/>
            <person name="Allen A.W."/>
            <person name="Alvarado L."/>
            <person name="Arachchi H.M."/>
            <person name="Berlin A.M."/>
            <person name="Chapman S.B."/>
            <person name="Gainer-Dewar J."/>
            <person name="Goldberg J."/>
            <person name="Griggs A."/>
            <person name="Gujja S."/>
            <person name="Hansen M."/>
            <person name="Howarth C."/>
            <person name="Imamovic A."/>
            <person name="Ireland A."/>
            <person name="Larimer J."/>
            <person name="McCowan C."/>
            <person name="Murphy C."/>
            <person name="Pearson M."/>
            <person name="Poon T.W."/>
            <person name="Priest M."/>
            <person name="Roberts A."/>
            <person name="Saif S."/>
            <person name="Shea T."/>
            <person name="Sisk P."/>
            <person name="Sykes S."/>
            <person name="Wortman J."/>
            <person name="Nusbaum C."/>
            <person name="Birren B."/>
        </authorList>
    </citation>
    <scope>NUCLEOTIDE SEQUENCE [LARGE SCALE GENOMIC DNA]</scope>
    <source>
        <strain evidence="2">MINIMUS1</strain>
    </source>
</reference>
<keyword evidence="2" id="KW-1185">Reference proteome</keyword>
<evidence type="ECO:0000313" key="1">
    <source>
        <dbReference type="EnsemblMetazoa" id="AMIN014621-PA"/>
    </source>
</evidence>
<reference evidence="1" key="2">
    <citation type="submission" date="2020-05" db="UniProtKB">
        <authorList>
            <consortium name="EnsemblMetazoa"/>
        </authorList>
    </citation>
    <scope>IDENTIFICATION</scope>
    <source>
        <strain evidence="1">MINIMUS1</strain>
    </source>
</reference>
<dbReference type="AlphaFoldDB" id="A0A182WPM4"/>
<evidence type="ECO:0000313" key="2">
    <source>
        <dbReference type="Proteomes" id="UP000075920"/>
    </source>
</evidence>
<organism evidence="1 2">
    <name type="scientific">Anopheles minimus</name>
    <dbReference type="NCBI Taxonomy" id="112268"/>
    <lineage>
        <taxon>Eukaryota</taxon>
        <taxon>Metazoa</taxon>
        <taxon>Ecdysozoa</taxon>
        <taxon>Arthropoda</taxon>
        <taxon>Hexapoda</taxon>
        <taxon>Insecta</taxon>
        <taxon>Pterygota</taxon>
        <taxon>Neoptera</taxon>
        <taxon>Endopterygota</taxon>
        <taxon>Diptera</taxon>
        <taxon>Nematocera</taxon>
        <taxon>Culicoidea</taxon>
        <taxon>Culicidae</taxon>
        <taxon>Anophelinae</taxon>
        <taxon>Anopheles</taxon>
    </lineage>
</organism>
<dbReference type="VEuPathDB" id="VectorBase:AMIN014621"/>